<evidence type="ECO:0000256" key="5">
    <source>
        <dbReference type="ARBA" id="ARBA00023274"/>
    </source>
</evidence>
<evidence type="ECO:0000256" key="8">
    <source>
        <dbReference type="PROSITE-ProRule" id="PRU00266"/>
    </source>
</evidence>
<comment type="subcellular location">
    <subcellularLocation>
        <location evidence="1">Mitochondrion</location>
    </subcellularLocation>
</comment>
<dbReference type="InterPro" id="IPR036389">
    <property type="entry name" value="RNase_III_sf"/>
</dbReference>
<reference evidence="10 11" key="1">
    <citation type="submission" date="2014-04" db="EMBL/GenBank/DDBJ databases">
        <authorList>
            <consortium name="DOE Joint Genome Institute"/>
            <person name="Kuo A."/>
            <person name="Kohler A."/>
            <person name="Costa M.D."/>
            <person name="Nagy L.G."/>
            <person name="Floudas D."/>
            <person name="Copeland A."/>
            <person name="Barry K.W."/>
            <person name="Cichocki N."/>
            <person name="Veneault-Fourrey C."/>
            <person name="LaButti K."/>
            <person name="Lindquist E.A."/>
            <person name="Lipzen A."/>
            <person name="Lundell T."/>
            <person name="Morin E."/>
            <person name="Murat C."/>
            <person name="Sun H."/>
            <person name="Tunlid A."/>
            <person name="Henrissat B."/>
            <person name="Grigoriev I.V."/>
            <person name="Hibbett D.S."/>
            <person name="Martin F."/>
            <person name="Nordberg H.P."/>
            <person name="Cantor M.N."/>
            <person name="Hua S.X."/>
        </authorList>
    </citation>
    <scope>NUCLEOTIDE SEQUENCE [LARGE SCALE GENOMIC DNA]</scope>
    <source>
        <strain evidence="10 11">441</strain>
    </source>
</reference>
<keyword evidence="3" id="KW-0689">Ribosomal protein</keyword>
<gene>
    <name evidence="10" type="ORF">PISMIDRAFT_71206</name>
</gene>
<dbReference type="PANTHER" id="PTHR11207">
    <property type="entry name" value="RIBONUCLEASE III"/>
    <property type="match status" value="1"/>
</dbReference>
<organism evidence="10 11">
    <name type="scientific">Pisolithus microcarpus 441</name>
    <dbReference type="NCBI Taxonomy" id="765257"/>
    <lineage>
        <taxon>Eukaryota</taxon>
        <taxon>Fungi</taxon>
        <taxon>Dikarya</taxon>
        <taxon>Basidiomycota</taxon>
        <taxon>Agaricomycotina</taxon>
        <taxon>Agaricomycetes</taxon>
        <taxon>Agaricomycetidae</taxon>
        <taxon>Boletales</taxon>
        <taxon>Sclerodermatineae</taxon>
        <taxon>Pisolithaceae</taxon>
        <taxon>Pisolithus</taxon>
    </lineage>
</organism>
<dbReference type="GO" id="GO:0005739">
    <property type="term" value="C:mitochondrion"/>
    <property type="evidence" value="ECO:0007669"/>
    <property type="project" value="TreeGrafter"/>
</dbReference>
<dbReference type="EMBL" id="KN833864">
    <property type="protein sequence ID" value="KIK16223.1"/>
    <property type="molecule type" value="Genomic_DNA"/>
</dbReference>
<dbReference type="OrthoDB" id="67027at2759"/>
<evidence type="ECO:0000256" key="4">
    <source>
        <dbReference type="ARBA" id="ARBA00023128"/>
    </source>
</evidence>
<proteinExistence type="inferred from homology"/>
<protein>
    <recommendedName>
        <fullName evidence="7">Large ribosomal subunit protein mL44</fullName>
    </recommendedName>
</protein>
<dbReference type="SUPFAM" id="SSF54768">
    <property type="entry name" value="dsRNA-binding domain-like"/>
    <property type="match status" value="1"/>
</dbReference>
<dbReference type="SMART" id="SM00358">
    <property type="entry name" value="DSRM"/>
    <property type="match status" value="1"/>
</dbReference>
<dbReference type="GO" id="GO:0006396">
    <property type="term" value="P:RNA processing"/>
    <property type="evidence" value="ECO:0007669"/>
    <property type="project" value="InterPro"/>
</dbReference>
<dbReference type="PROSITE" id="PS50137">
    <property type="entry name" value="DS_RBD"/>
    <property type="match status" value="1"/>
</dbReference>
<feature type="non-terminal residue" evidence="10">
    <location>
        <position position="1"/>
    </location>
</feature>
<dbReference type="Pfam" id="PF22892">
    <property type="entry name" value="DSRM_MRPL44"/>
    <property type="match status" value="1"/>
</dbReference>
<dbReference type="Gene3D" id="1.10.1520.10">
    <property type="entry name" value="Ribonuclease III domain"/>
    <property type="match status" value="1"/>
</dbReference>
<accession>A0A0C9Z8L4</accession>
<dbReference type="CDD" id="cd19873">
    <property type="entry name" value="DSRM_MRPL3_like"/>
    <property type="match status" value="1"/>
</dbReference>
<evidence type="ECO:0000256" key="3">
    <source>
        <dbReference type="ARBA" id="ARBA00022980"/>
    </source>
</evidence>
<dbReference type="InterPro" id="IPR044444">
    <property type="entry name" value="Ribosomal_mL44_DSRM_metazoa"/>
</dbReference>
<dbReference type="AlphaFoldDB" id="A0A0C9Z8L4"/>
<dbReference type="PANTHER" id="PTHR11207:SF32">
    <property type="entry name" value="LARGE RIBOSOMAL SUBUNIT PROTEIN ML44"/>
    <property type="match status" value="1"/>
</dbReference>
<keyword evidence="11" id="KW-1185">Reference proteome</keyword>
<keyword evidence="2 8" id="KW-0694">RNA-binding</keyword>
<evidence type="ECO:0000256" key="1">
    <source>
        <dbReference type="ARBA" id="ARBA00004173"/>
    </source>
</evidence>
<evidence type="ECO:0000313" key="10">
    <source>
        <dbReference type="EMBL" id="KIK16223.1"/>
    </source>
</evidence>
<dbReference type="GO" id="GO:0003735">
    <property type="term" value="F:structural constituent of ribosome"/>
    <property type="evidence" value="ECO:0007669"/>
    <property type="project" value="TreeGrafter"/>
</dbReference>
<feature type="non-terminal residue" evidence="10">
    <location>
        <position position="169"/>
    </location>
</feature>
<dbReference type="STRING" id="765257.A0A0C9Z8L4"/>
<dbReference type="Proteomes" id="UP000054018">
    <property type="component" value="Unassembled WGS sequence"/>
</dbReference>
<dbReference type="InterPro" id="IPR044443">
    <property type="entry name" value="Ribosomal_mL44_DSRM_fung"/>
</dbReference>
<dbReference type="GO" id="GO:0003725">
    <property type="term" value="F:double-stranded RNA binding"/>
    <property type="evidence" value="ECO:0007669"/>
    <property type="project" value="InterPro"/>
</dbReference>
<evidence type="ECO:0000256" key="6">
    <source>
        <dbReference type="ARBA" id="ARBA00024034"/>
    </source>
</evidence>
<keyword evidence="5" id="KW-0687">Ribonucleoprotein</keyword>
<comment type="similarity">
    <text evidence="6">Belongs to the ribonuclease III family. Mitochondrion-specific ribosomal protein mL44 subfamily.</text>
</comment>
<dbReference type="InterPro" id="IPR014720">
    <property type="entry name" value="dsRBD_dom"/>
</dbReference>
<dbReference type="GO" id="GO:0004525">
    <property type="term" value="F:ribonuclease III activity"/>
    <property type="evidence" value="ECO:0007669"/>
    <property type="project" value="InterPro"/>
</dbReference>
<name>A0A0C9Z8L4_9AGAM</name>
<feature type="domain" description="DRBM" evidence="9">
    <location>
        <begin position="56"/>
        <end position="130"/>
    </location>
</feature>
<evidence type="ECO:0000256" key="7">
    <source>
        <dbReference type="ARBA" id="ARBA00035187"/>
    </source>
</evidence>
<sequence length="169" mass="18833">TPTSPALLHSDALASIPRALAALVYQERCLASARKFVHSFFLNRRVDIRAMLKFRDPKRALMETVAKFQREPPKSKQRDPLLKETGRFSNSPIFVVGIYTGADKLGEGFGSSLKMAEYRAAEDALHRLYLTRTPPHVLKLPSSTFGEHADIYKLTDAAPYSPGELGESE</sequence>
<evidence type="ECO:0000259" key="9">
    <source>
        <dbReference type="PROSITE" id="PS50137"/>
    </source>
</evidence>
<dbReference type="Gene3D" id="3.30.160.20">
    <property type="match status" value="1"/>
</dbReference>
<keyword evidence="4" id="KW-0496">Mitochondrion</keyword>
<evidence type="ECO:0000313" key="11">
    <source>
        <dbReference type="Proteomes" id="UP000054018"/>
    </source>
</evidence>
<evidence type="ECO:0000256" key="2">
    <source>
        <dbReference type="ARBA" id="ARBA00022884"/>
    </source>
</evidence>
<reference evidence="11" key="2">
    <citation type="submission" date="2015-01" db="EMBL/GenBank/DDBJ databases">
        <title>Evolutionary Origins and Diversification of the Mycorrhizal Mutualists.</title>
        <authorList>
            <consortium name="DOE Joint Genome Institute"/>
            <consortium name="Mycorrhizal Genomics Consortium"/>
            <person name="Kohler A."/>
            <person name="Kuo A."/>
            <person name="Nagy L.G."/>
            <person name="Floudas D."/>
            <person name="Copeland A."/>
            <person name="Barry K.W."/>
            <person name="Cichocki N."/>
            <person name="Veneault-Fourrey C."/>
            <person name="LaButti K."/>
            <person name="Lindquist E.A."/>
            <person name="Lipzen A."/>
            <person name="Lundell T."/>
            <person name="Morin E."/>
            <person name="Murat C."/>
            <person name="Riley R."/>
            <person name="Ohm R."/>
            <person name="Sun H."/>
            <person name="Tunlid A."/>
            <person name="Henrissat B."/>
            <person name="Grigoriev I.V."/>
            <person name="Hibbett D.S."/>
            <person name="Martin F."/>
        </authorList>
    </citation>
    <scope>NUCLEOTIDE SEQUENCE [LARGE SCALE GENOMIC DNA]</scope>
    <source>
        <strain evidence="11">441</strain>
    </source>
</reference>
<dbReference type="HOGENOM" id="CLU_1582404_0_0_1"/>